<dbReference type="EnsemblPlants" id="ONIVA06G01020.2">
    <property type="protein sequence ID" value="ONIVA06G01020.2"/>
    <property type="gene ID" value="ONIVA06G01020"/>
</dbReference>
<evidence type="ECO:0000313" key="3">
    <source>
        <dbReference type="Proteomes" id="UP000006591"/>
    </source>
</evidence>
<evidence type="ECO:0000313" key="2">
    <source>
        <dbReference type="EnsemblPlants" id="ONIVA06G01020.2"/>
    </source>
</evidence>
<accession>A0A0E0HJX5</accession>
<dbReference type="Proteomes" id="UP000006591">
    <property type="component" value="Chromosome 6"/>
</dbReference>
<protein>
    <recommendedName>
        <fullName evidence="4">FBD domain-containing protein</fullName>
    </recommendedName>
</protein>
<organism evidence="2">
    <name type="scientific">Oryza nivara</name>
    <name type="common">Indian wild rice</name>
    <name type="synonym">Oryza sativa f. spontanea</name>
    <dbReference type="NCBI Taxonomy" id="4536"/>
    <lineage>
        <taxon>Eukaryota</taxon>
        <taxon>Viridiplantae</taxon>
        <taxon>Streptophyta</taxon>
        <taxon>Embryophyta</taxon>
        <taxon>Tracheophyta</taxon>
        <taxon>Spermatophyta</taxon>
        <taxon>Magnoliopsida</taxon>
        <taxon>Liliopsida</taxon>
        <taxon>Poales</taxon>
        <taxon>Poaceae</taxon>
        <taxon>BOP clade</taxon>
        <taxon>Oryzoideae</taxon>
        <taxon>Oryzeae</taxon>
        <taxon>Oryzinae</taxon>
        <taxon>Oryza</taxon>
    </lineage>
</organism>
<dbReference type="HOGENOM" id="CLU_135856_0_0_1"/>
<keyword evidence="3" id="KW-1185">Reference proteome</keyword>
<dbReference type="AlphaFoldDB" id="A0A0E0HJX5"/>
<name>A0A0E0HJX5_ORYNI</name>
<dbReference type="Gramene" id="ONIVA06G01020.2">
    <property type="protein sequence ID" value="ONIVA06G01020.2"/>
    <property type="gene ID" value="ONIVA06G01020"/>
</dbReference>
<sequence>MLATHEVDDLTDNGAPRLYKARSMVIDACGLDQYLVTSVWSLLLMCPDLISLRICLRGWGDRSSKDQDTRTDNRNISLEFLEEVRLTSFTGTDEEMDLVRLLFGSSSSIKSMTISTPEKEIADTCSGDFLLDSDDDYPYYHRLLKIAPLSHLSRWHYKRFEYTWTRYATEDARAVDAEANSPSPRTVRAVNIGKGKKNQS</sequence>
<feature type="region of interest" description="Disordered" evidence="1">
    <location>
        <begin position="175"/>
        <end position="200"/>
    </location>
</feature>
<evidence type="ECO:0008006" key="4">
    <source>
        <dbReference type="Google" id="ProtNLM"/>
    </source>
</evidence>
<evidence type="ECO:0000256" key="1">
    <source>
        <dbReference type="SAM" id="MobiDB-lite"/>
    </source>
</evidence>
<reference evidence="2" key="2">
    <citation type="submission" date="2018-04" db="EMBL/GenBank/DDBJ databases">
        <title>OnivRS2 (Oryza nivara Reference Sequence Version 2).</title>
        <authorList>
            <person name="Zhang J."/>
            <person name="Kudrna D."/>
            <person name="Lee S."/>
            <person name="Talag J."/>
            <person name="Rajasekar S."/>
            <person name="Welchert J."/>
            <person name="Hsing Y.-I."/>
            <person name="Wing R.A."/>
        </authorList>
    </citation>
    <scope>NUCLEOTIDE SEQUENCE [LARGE SCALE GENOMIC DNA]</scope>
    <source>
        <strain evidence="2">SL10</strain>
    </source>
</reference>
<reference evidence="2" key="1">
    <citation type="submission" date="2015-04" db="UniProtKB">
        <authorList>
            <consortium name="EnsemblPlants"/>
        </authorList>
    </citation>
    <scope>IDENTIFICATION</scope>
    <source>
        <strain evidence="2">SL10</strain>
    </source>
</reference>
<proteinExistence type="predicted"/>